<protein>
    <recommendedName>
        <fullName evidence="1">Phage protein Gp138 N-terminal domain-containing protein</fullName>
    </recommendedName>
</protein>
<accession>A0A381C6J1</accession>
<organism evidence="2 3">
    <name type="scientific">Buttiauxella agrestis</name>
    <dbReference type="NCBI Taxonomy" id="82977"/>
    <lineage>
        <taxon>Bacteria</taxon>
        <taxon>Pseudomonadati</taxon>
        <taxon>Pseudomonadota</taxon>
        <taxon>Gammaproteobacteria</taxon>
        <taxon>Enterobacterales</taxon>
        <taxon>Enterobacteriaceae</taxon>
        <taxon>Buttiauxella</taxon>
    </lineage>
</organism>
<dbReference type="Pfam" id="PF18352">
    <property type="entry name" value="Gp138_N"/>
    <property type="match status" value="1"/>
</dbReference>
<evidence type="ECO:0000313" key="3">
    <source>
        <dbReference type="Proteomes" id="UP000255528"/>
    </source>
</evidence>
<gene>
    <name evidence="2" type="ORF">NCTC12119_01976</name>
</gene>
<dbReference type="InterPro" id="IPR041599">
    <property type="entry name" value="Gp138_N"/>
</dbReference>
<dbReference type="RefSeq" id="WP_115628210.1">
    <property type="nucleotide sequence ID" value="NZ_UIGI01000001.1"/>
</dbReference>
<evidence type="ECO:0000259" key="1">
    <source>
        <dbReference type="Pfam" id="PF18352"/>
    </source>
</evidence>
<dbReference type="EMBL" id="UIGI01000001">
    <property type="protein sequence ID" value="SUW63486.1"/>
    <property type="molecule type" value="Genomic_DNA"/>
</dbReference>
<name>A0A381C6J1_9ENTR</name>
<reference evidence="2 3" key="1">
    <citation type="submission" date="2018-06" db="EMBL/GenBank/DDBJ databases">
        <authorList>
            <consortium name="Pathogen Informatics"/>
            <person name="Doyle S."/>
        </authorList>
    </citation>
    <scope>NUCLEOTIDE SEQUENCE [LARGE SCALE GENOMIC DNA]</scope>
    <source>
        <strain evidence="2 3">NCTC12119</strain>
    </source>
</reference>
<dbReference type="AlphaFoldDB" id="A0A381C6J1"/>
<dbReference type="Proteomes" id="UP000255528">
    <property type="component" value="Unassembled WGS sequence"/>
</dbReference>
<dbReference type="Gene3D" id="2.40.50.230">
    <property type="entry name" value="Gp5 N-terminal domain"/>
    <property type="match status" value="1"/>
</dbReference>
<sequence>MPNQPSPSRKPGQGEDLTGAMDLVLRKFLLNVDDMLPARIVSYDRAANRAQIEILYKVTMTNGSLNPLMAPAEVPALTIGGGGMCLTFPISPGDLGWIKASDRDMSLFLQSYEAEPGNTARLHCFEDGVFIPDVMKGFVVKDGDAATLQTLDGTTSVAIKPGSIKLTVGSAVVSITESSVVSNKVIEAPDFKAGDITLKTHRQSGVQSGSDTSGGPVV</sequence>
<dbReference type="InterPro" id="IPR037026">
    <property type="entry name" value="Vgr_OB-fold_dom_sf"/>
</dbReference>
<dbReference type="Pfam" id="PF18946">
    <property type="entry name" value="Apex"/>
    <property type="match status" value="1"/>
</dbReference>
<evidence type="ECO:0000313" key="2">
    <source>
        <dbReference type="EMBL" id="SUW63486.1"/>
    </source>
</evidence>
<feature type="domain" description="Phage protein Gp138 N-terminal" evidence="1">
    <location>
        <begin position="36"/>
        <end position="132"/>
    </location>
</feature>
<dbReference type="InterPro" id="IPR044033">
    <property type="entry name" value="GpV-like_apex"/>
</dbReference>
<proteinExistence type="predicted"/>